<keyword evidence="2" id="KW-0805">Transcription regulation</keyword>
<dbReference type="Gene3D" id="2.20.25.80">
    <property type="entry name" value="WRKY domain"/>
    <property type="match status" value="1"/>
</dbReference>
<dbReference type="InterPro" id="IPR044810">
    <property type="entry name" value="WRKY_plant"/>
</dbReference>
<dbReference type="PROSITE" id="PS50811">
    <property type="entry name" value="WRKY"/>
    <property type="match status" value="1"/>
</dbReference>
<keyword evidence="4" id="KW-0804">Transcription</keyword>
<dbReference type="SUPFAM" id="SSF118290">
    <property type="entry name" value="WRKY DNA-binding domain"/>
    <property type="match status" value="1"/>
</dbReference>
<dbReference type="EMBL" id="KT031229">
    <property type="protein sequence ID" value="ALA09253.1"/>
    <property type="molecule type" value="mRNA"/>
</dbReference>
<evidence type="ECO:0000259" key="6">
    <source>
        <dbReference type="PROSITE" id="PS50811"/>
    </source>
</evidence>
<name>C6TDI6_SOYBN</name>
<evidence type="ECO:0000256" key="5">
    <source>
        <dbReference type="ARBA" id="ARBA00023242"/>
    </source>
</evidence>
<evidence type="ECO:0000313" key="7">
    <source>
        <dbReference type="EMBL" id="ACU19888.1"/>
    </source>
</evidence>
<keyword evidence="3" id="KW-0238">DNA-binding</keyword>
<reference evidence="7" key="1">
    <citation type="submission" date="2009-08" db="EMBL/GenBank/DDBJ databases">
        <authorList>
            <person name="Cheung F."/>
            <person name="Xiao Y."/>
            <person name="Chan A."/>
            <person name="Moskal W."/>
            <person name="Town C.D."/>
        </authorList>
    </citation>
    <scope>NUCLEOTIDE SEQUENCE</scope>
</reference>
<dbReference type="PANTHER" id="PTHR31282">
    <property type="entry name" value="WRKY TRANSCRIPTION FACTOR 21-RELATED"/>
    <property type="match status" value="1"/>
</dbReference>
<dbReference type="EMBL" id="BT095645">
    <property type="protein sequence ID" value="ACU19888.1"/>
    <property type="molecule type" value="mRNA"/>
</dbReference>
<dbReference type="SMART" id="SM00774">
    <property type="entry name" value="WRKY"/>
    <property type="match status" value="1"/>
</dbReference>
<accession>C6TDI6</accession>
<evidence type="ECO:0000256" key="4">
    <source>
        <dbReference type="ARBA" id="ARBA00023163"/>
    </source>
</evidence>
<dbReference type="Pfam" id="PF03106">
    <property type="entry name" value="WRKY"/>
    <property type="match status" value="1"/>
</dbReference>
<proteinExistence type="evidence at transcript level"/>
<dbReference type="KEGG" id="gmx:100811812"/>
<protein>
    <submittedName>
        <fullName evidence="8">WRKY transcription factor</fullName>
    </submittedName>
</protein>
<evidence type="ECO:0000256" key="1">
    <source>
        <dbReference type="ARBA" id="ARBA00004123"/>
    </source>
</evidence>
<organism evidence="7">
    <name type="scientific">Glycine max</name>
    <name type="common">Soybean</name>
    <name type="synonym">Glycine hispida</name>
    <dbReference type="NCBI Taxonomy" id="3847"/>
    <lineage>
        <taxon>Eukaryota</taxon>
        <taxon>Viridiplantae</taxon>
        <taxon>Streptophyta</taxon>
        <taxon>Embryophyta</taxon>
        <taxon>Tracheophyta</taxon>
        <taxon>Spermatophyta</taxon>
        <taxon>Magnoliopsida</taxon>
        <taxon>eudicotyledons</taxon>
        <taxon>Gunneridae</taxon>
        <taxon>Pentapetalae</taxon>
        <taxon>rosids</taxon>
        <taxon>fabids</taxon>
        <taxon>Fabales</taxon>
        <taxon>Fabaceae</taxon>
        <taxon>Papilionoideae</taxon>
        <taxon>50 kb inversion clade</taxon>
        <taxon>NPAAA clade</taxon>
        <taxon>indigoferoid/millettioid clade</taxon>
        <taxon>Phaseoleae</taxon>
        <taxon>Glycine</taxon>
        <taxon>Glycine subgen. Soja</taxon>
    </lineage>
</organism>
<dbReference type="GO" id="GO:0043565">
    <property type="term" value="F:sequence-specific DNA binding"/>
    <property type="evidence" value="ECO:0007669"/>
    <property type="project" value="InterPro"/>
</dbReference>
<sequence length="248" mass="28612">MINGKDNESSATTTTPFVQSLVKNVFRSFTNTLFLLDKYPSYEVSHTTKSEDSQESCKGFTTRNKRGYYKRKRRNTQEWEEVSKTPKVDGHQWRKYGQKEILKAKYSRSYYRCTHKYDQNCQATKQVQRIQEDPPLYKTTYLSHHTCNDLLNYEIIPDSNNNSPSDTSILLSFNNTFPTPTKQECPFLSSFPSPISVKKLEEVIPASSSRHNNNVTLPPPDPWDVMSNSAMCDSVGLDDVNLFLDFDD</sequence>
<dbReference type="InterPro" id="IPR003657">
    <property type="entry name" value="WRKY_dom"/>
</dbReference>
<evidence type="ECO:0000313" key="8">
    <source>
        <dbReference type="EMBL" id="ALA09253.1"/>
    </source>
</evidence>
<comment type="subcellular location">
    <subcellularLocation>
        <location evidence="1">Nucleus</location>
    </subcellularLocation>
</comment>
<dbReference type="GO" id="GO:0005634">
    <property type="term" value="C:nucleus"/>
    <property type="evidence" value="ECO:0007669"/>
    <property type="project" value="UniProtKB-SubCell"/>
</dbReference>
<dbReference type="ExpressionAtlas" id="C6TDI6">
    <property type="expression patterns" value="baseline and differential"/>
</dbReference>
<feature type="domain" description="WRKY" evidence="6">
    <location>
        <begin position="89"/>
        <end position="145"/>
    </location>
</feature>
<dbReference type="GO" id="GO:0003700">
    <property type="term" value="F:DNA-binding transcription factor activity"/>
    <property type="evidence" value="ECO:0007669"/>
    <property type="project" value="InterPro"/>
</dbReference>
<gene>
    <name evidence="8" type="ORF">Glyma03g00460.1</name>
</gene>
<keyword evidence="5" id="KW-0539">Nucleus</keyword>
<reference evidence="8" key="2">
    <citation type="journal article" date="2015" name="BMC Genomics">
        <title>Soybean transcription factor ORFeome associated with drought resistance: a valuable resource to accelerate research on abiotic stress resistance.</title>
        <authorList>
            <person name="Chai C."/>
            <person name="Wang Y."/>
            <person name="Joshi T."/>
            <person name="Valliyodan B."/>
            <person name="Prince S."/>
            <person name="Michel L."/>
            <person name="Xu D."/>
            <person name="Nguyen H.T."/>
        </authorList>
    </citation>
    <scope>NUCLEOTIDE SEQUENCE</scope>
</reference>
<dbReference type="InterPro" id="IPR036576">
    <property type="entry name" value="WRKY_dom_sf"/>
</dbReference>
<evidence type="ECO:0000256" key="3">
    <source>
        <dbReference type="ARBA" id="ARBA00023125"/>
    </source>
</evidence>
<evidence type="ECO:0000256" key="2">
    <source>
        <dbReference type="ARBA" id="ARBA00023015"/>
    </source>
</evidence>
<dbReference type="AlphaFoldDB" id="C6TDI6"/>